<feature type="transmembrane region" description="Helical" evidence="5">
    <location>
        <begin position="346"/>
        <end position="366"/>
    </location>
</feature>
<dbReference type="PANTHER" id="PTHR37422:SF17">
    <property type="entry name" value="O-ANTIGEN LIGASE"/>
    <property type="match status" value="1"/>
</dbReference>
<keyword evidence="8" id="KW-1185">Reference proteome</keyword>
<feature type="domain" description="O-antigen ligase-related" evidence="6">
    <location>
        <begin position="182"/>
        <end position="325"/>
    </location>
</feature>
<evidence type="ECO:0000256" key="5">
    <source>
        <dbReference type="SAM" id="Phobius"/>
    </source>
</evidence>
<evidence type="ECO:0000313" key="8">
    <source>
        <dbReference type="Proteomes" id="UP001597073"/>
    </source>
</evidence>
<keyword evidence="4 5" id="KW-0472">Membrane</keyword>
<feature type="transmembrane region" description="Helical" evidence="5">
    <location>
        <begin position="106"/>
        <end position="126"/>
    </location>
</feature>
<name>A0ABW2ZL61_9SPHI</name>
<evidence type="ECO:0000259" key="6">
    <source>
        <dbReference type="Pfam" id="PF04932"/>
    </source>
</evidence>
<evidence type="ECO:0000256" key="3">
    <source>
        <dbReference type="ARBA" id="ARBA00022989"/>
    </source>
</evidence>
<dbReference type="RefSeq" id="WP_377145197.1">
    <property type="nucleotide sequence ID" value="NZ_JBHTIA010000013.1"/>
</dbReference>
<dbReference type="PANTHER" id="PTHR37422">
    <property type="entry name" value="TEICHURONIC ACID BIOSYNTHESIS PROTEIN TUAE"/>
    <property type="match status" value="1"/>
</dbReference>
<dbReference type="GO" id="GO:0016874">
    <property type="term" value="F:ligase activity"/>
    <property type="evidence" value="ECO:0007669"/>
    <property type="project" value="UniProtKB-KW"/>
</dbReference>
<feature type="transmembrane region" description="Helical" evidence="5">
    <location>
        <begin position="178"/>
        <end position="211"/>
    </location>
</feature>
<sequence length="404" mass="46579">MNLKVTTEAWGGWKTFDVITYFCLFTLLKDFLVIDRLNKTNFYFVLFILFAVIVIISGLASEFPDQAFLNLFKILPVFIFARYFVKECHINPSFITRAVKALKISYSIALVFIFIQWVVGLRFTFYPELGPNTFDASLNLIRYPGVFYDSQASGQYLAMGSFVYLYNSKKASRRTLIINYSLFALSLAGIFLAGSRAAFGGFVAGLLIIFFITANRFRIYGIVLFLALFLTYTFVSPNKGVFARTGSLSEDYLFRRSIWQKAIDISKEHPYLGIGPENYQKYVMRHAQDQYLEINEGELLYFNQPENGYLKIMVELGFTGFFIFMMFLITPALRGVYYKLKGWADFRISFFVASLVCFLVEFNTVYSIWDIRILLVVVSMIVMIISYPLSSIDNENSNQTLMQE</sequence>
<evidence type="ECO:0000313" key="7">
    <source>
        <dbReference type="EMBL" id="MFD0766881.1"/>
    </source>
</evidence>
<protein>
    <submittedName>
        <fullName evidence="7">O-antigen ligase family protein</fullName>
    </submittedName>
</protein>
<accession>A0ABW2ZL61</accession>
<feature type="transmembrane region" description="Helical" evidence="5">
    <location>
        <begin position="67"/>
        <end position="85"/>
    </location>
</feature>
<feature type="transmembrane region" description="Helical" evidence="5">
    <location>
        <begin position="373"/>
        <end position="392"/>
    </location>
</feature>
<organism evidence="7 8">
    <name type="scientific">Mucilaginibacter lutimaris</name>
    <dbReference type="NCBI Taxonomy" id="931629"/>
    <lineage>
        <taxon>Bacteria</taxon>
        <taxon>Pseudomonadati</taxon>
        <taxon>Bacteroidota</taxon>
        <taxon>Sphingobacteriia</taxon>
        <taxon>Sphingobacteriales</taxon>
        <taxon>Sphingobacteriaceae</taxon>
        <taxon>Mucilaginibacter</taxon>
    </lineage>
</organism>
<feature type="transmembrane region" description="Helical" evidence="5">
    <location>
        <begin position="40"/>
        <end position="61"/>
    </location>
</feature>
<evidence type="ECO:0000256" key="4">
    <source>
        <dbReference type="ARBA" id="ARBA00023136"/>
    </source>
</evidence>
<dbReference type="InterPro" id="IPR051533">
    <property type="entry name" value="WaaL-like"/>
</dbReference>
<feature type="transmembrane region" description="Helical" evidence="5">
    <location>
        <begin position="217"/>
        <end position="235"/>
    </location>
</feature>
<reference evidence="8" key="1">
    <citation type="journal article" date="2019" name="Int. J. Syst. Evol. Microbiol.">
        <title>The Global Catalogue of Microorganisms (GCM) 10K type strain sequencing project: providing services to taxonomists for standard genome sequencing and annotation.</title>
        <authorList>
            <consortium name="The Broad Institute Genomics Platform"/>
            <consortium name="The Broad Institute Genome Sequencing Center for Infectious Disease"/>
            <person name="Wu L."/>
            <person name="Ma J."/>
        </authorList>
    </citation>
    <scope>NUCLEOTIDE SEQUENCE [LARGE SCALE GENOMIC DNA]</scope>
    <source>
        <strain evidence="8">CCUG 60742</strain>
    </source>
</reference>
<keyword evidence="3 5" id="KW-1133">Transmembrane helix</keyword>
<dbReference type="EMBL" id="JBHTIA010000013">
    <property type="protein sequence ID" value="MFD0766881.1"/>
    <property type="molecule type" value="Genomic_DNA"/>
</dbReference>
<evidence type="ECO:0000256" key="2">
    <source>
        <dbReference type="ARBA" id="ARBA00022692"/>
    </source>
</evidence>
<comment type="subcellular location">
    <subcellularLocation>
        <location evidence="1">Membrane</location>
        <topology evidence="1">Multi-pass membrane protein</topology>
    </subcellularLocation>
</comment>
<comment type="caution">
    <text evidence="7">The sequence shown here is derived from an EMBL/GenBank/DDBJ whole genome shotgun (WGS) entry which is preliminary data.</text>
</comment>
<feature type="transmembrane region" description="Helical" evidence="5">
    <location>
        <begin position="12"/>
        <end position="28"/>
    </location>
</feature>
<dbReference type="Pfam" id="PF04932">
    <property type="entry name" value="Wzy_C"/>
    <property type="match status" value="1"/>
</dbReference>
<feature type="transmembrane region" description="Helical" evidence="5">
    <location>
        <begin position="312"/>
        <end position="334"/>
    </location>
</feature>
<gene>
    <name evidence="7" type="ORF">ACFQZI_18625</name>
</gene>
<evidence type="ECO:0000256" key="1">
    <source>
        <dbReference type="ARBA" id="ARBA00004141"/>
    </source>
</evidence>
<dbReference type="InterPro" id="IPR007016">
    <property type="entry name" value="O-antigen_ligase-rel_domated"/>
</dbReference>
<keyword evidence="2 5" id="KW-0812">Transmembrane</keyword>
<dbReference type="Proteomes" id="UP001597073">
    <property type="component" value="Unassembled WGS sequence"/>
</dbReference>
<proteinExistence type="predicted"/>
<feature type="transmembrane region" description="Helical" evidence="5">
    <location>
        <begin position="146"/>
        <end position="166"/>
    </location>
</feature>
<keyword evidence="7" id="KW-0436">Ligase</keyword>